<evidence type="ECO:0000256" key="1">
    <source>
        <dbReference type="ARBA" id="ARBA00022737"/>
    </source>
</evidence>
<dbReference type="Gene3D" id="1.25.40.10">
    <property type="entry name" value="Tetratricopeptide repeat domain"/>
    <property type="match status" value="2"/>
</dbReference>
<keyword evidence="1" id="KW-0677">Repeat</keyword>
<dbReference type="PANTHER" id="PTHR44366">
    <property type="entry name" value="UDP-N-ACETYLGLUCOSAMINE--PEPTIDE N-ACETYLGLUCOSAMINYLTRANSFERASE 110 KDA SUBUNIT"/>
    <property type="match status" value="1"/>
</dbReference>
<feature type="chain" id="PRO_5032598966" description="Tetratricopeptide repeat protein" evidence="4">
    <location>
        <begin position="33"/>
        <end position="236"/>
    </location>
</feature>
<evidence type="ECO:0000256" key="2">
    <source>
        <dbReference type="ARBA" id="ARBA00022803"/>
    </source>
</evidence>
<evidence type="ECO:0000256" key="4">
    <source>
        <dbReference type="SAM" id="SignalP"/>
    </source>
</evidence>
<evidence type="ECO:0000256" key="3">
    <source>
        <dbReference type="PROSITE-ProRule" id="PRU00339"/>
    </source>
</evidence>
<evidence type="ECO:0000313" key="6">
    <source>
        <dbReference type="Proteomes" id="UP000503129"/>
    </source>
</evidence>
<gene>
    <name evidence="5" type="ORF">DP114_11725</name>
</gene>
<dbReference type="InterPro" id="IPR011990">
    <property type="entry name" value="TPR-like_helical_dom_sf"/>
</dbReference>
<dbReference type="Pfam" id="PF13181">
    <property type="entry name" value="TPR_8"/>
    <property type="match status" value="1"/>
</dbReference>
<dbReference type="Proteomes" id="UP000503129">
    <property type="component" value="Chromosome"/>
</dbReference>
<name>A0A856MB55_9CYAN</name>
<dbReference type="InterPro" id="IPR013105">
    <property type="entry name" value="TPR_2"/>
</dbReference>
<dbReference type="SMART" id="SM00028">
    <property type="entry name" value="TPR"/>
    <property type="match status" value="5"/>
</dbReference>
<dbReference type="InterPro" id="IPR037919">
    <property type="entry name" value="OGT"/>
</dbReference>
<dbReference type="PROSITE" id="PS50293">
    <property type="entry name" value="TPR_REGION"/>
    <property type="match status" value="1"/>
</dbReference>
<dbReference type="GO" id="GO:0006493">
    <property type="term" value="P:protein O-linked glycosylation"/>
    <property type="evidence" value="ECO:0007669"/>
    <property type="project" value="InterPro"/>
</dbReference>
<reference evidence="5 6" key="1">
    <citation type="submission" date="2018-06" db="EMBL/GenBank/DDBJ databases">
        <title>Comparative genomics of Brasilonema spp. strains.</title>
        <authorList>
            <person name="Alvarenga D.O."/>
            <person name="Fiore M.F."/>
            <person name="Varani A.M."/>
        </authorList>
    </citation>
    <scope>NUCLEOTIDE SEQUENCE [LARGE SCALE GENOMIC DNA]</scope>
    <source>
        <strain evidence="5 6">CENA114</strain>
    </source>
</reference>
<dbReference type="AlphaFoldDB" id="A0A856MB55"/>
<evidence type="ECO:0008006" key="7">
    <source>
        <dbReference type="Google" id="ProtNLM"/>
    </source>
</evidence>
<proteinExistence type="predicted"/>
<dbReference type="KEGG" id="bsen:DP114_11725"/>
<dbReference type="PROSITE" id="PS50005">
    <property type="entry name" value="TPR"/>
    <property type="match status" value="1"/>
</dbReference>
<sequence length="236" mass="26008">MKVLKPAKVKIASGICTSLFLTFALGTPLASAANTAGDYRQLGLLYRQQGRLPEAITAMQKSVELEPKNLMGRVNLGWTLHLAGKEQQAAQSLWQAIYQKPTFVPAYNALGIVYLVDSNLTAAVLVHTLAAILKPDNEIAYFNLSLALDRLQIYNLAILTANRAAILEPNNPHPLVASAIAYWDSGAQNTAKKVYTKAIYLDSRYSDRTFLVNLKQAAFSQDQIKKTELILNFKVN</sequence>
<dbReference type="InterPro" id="IPR019734">
    <property type="entry name" value="TPR_rpt"/>
</dbReference>
<feature type="signal peptide" evidence="4">
    <location>
        <begin position="1"/>
        <end position="32"/>
    </location>
</feature>
<organism evidence="5 6">
    <name type="scientific">Brasilonema sennae CENA114</name>
    <dbReference type="NCBI Taxonomy" id="415709"/>
    <lineage>
        <taxon>Bacteria</taxon>
        <taxon>Bacillati</taxon>
        <taxon>Cyanobacteriota</taxon>
        <taxon>Cyanophyceae</taxon>
        <taxon>Nostocales</taxon>
        <taxon>Scytonemataceae</taxon>
        <taxon>Brasilonema</taxon>
        <taxon>Bromeliae group (in: Brasilonema)</taxon>
    </lineage>
</organism>
<dbReference type="RefSeq" id="WP_171976140.1">
    <property type="nucleotide sequence ID" value="NZ_CAWOXK010000001.1"/>
</dbReference>
<keyword evidence="4" id="KW-0732">Signal</keyword>
<dbReference type="EMBL" id="CP030118">
    <property type="protein sequence ID" value="QDL08475.1"/>
    <property type="molecule type" value="Genomic_DNA"/>
</dbReference>
<keyword evidence="6" id="KW-1185">Reference proteome</keyword>
<accession>A0A856MB55</accession>
<protein>
    <recommendedName>
        <fullName evidence="7">Tetratricopeptide repeat protein</fullName>
    </recommendedName>
</protein>
<dbReference type="PANTHER" id="PTHR44366:SF1">
    <property type="entry name" value="UDP-N-ACETYLGLUCOSAMINE--PEPTIDE N-ACETYLGLUCOSAMINYLTRANSFERASE 110 KDA SUBUNIT"/>
    <property type="match status" value="1"/>
</dbReference>
<evidence type="ECO:0000313" key="5">
    <source>
        <dbReference type="EMBL" id="QDL08475.1"/>
    </source>
</evidence>
<dbReference type="Pfam" id="PF07719">
    <property type="entry name" value="TPR_2"/>
    <property type="match status" value="1"/>
</dbReference>
<keyword evidence="2 3" id="KW-0802">TPR repeat</keyword>
<dbReference type="GO" id="GO:0097363">
    <property type="term" value="F:protein O-acetylglucosaminyltransferase activity"/>
    <property type="evidence" value="ECO:0007669"/>
    <property type="project" value="TreeGrafter"/>
</dbReference>
<dbReference type="SUPFAM" id="SSF48452">
    <property type="entry name" value="TPR-like"/>
    <property type="match status" value="1"/>
</dbReference>
<feature type="repeat" description="TPR" evidence="3">
    <location>
        <begin position="36"/>
        <end position="69"/>
    </location>
</feature>